<comment type="caution">
    <text evidence="1">The sequence shown here is derived from an EMBL/GenBank/DDBJ whole genome shotgun (WGS) entry which is preliminary data.</text>
</comment>
<reference evidence="2" key="1">
    <citation type="journal article" date="2019" name="Int. J. Syst. Evol. Microbiol.">
        <title>The Global Catalogue of Microorganisms (GCM) 10K type strain sequencing project: providing services to taxonomists for standard genome sequencing and annotation.</title>
        <authorList>
            <consortium name="The Broad Institute Genomics Platform"/>
            <consortium name="The Broad Institute Genome Sequencing Center for Infectious Disease"/>
            <person name="Wu L."/>
            <person name="Ma J."/>
        </authorList>
    </citation>
    <scope>NUCLEOTIDE SEQUENCE [LARGE SCALE GENOMIC DNA]</scope>
    <source>
        <strain evidence="2">JCM 18274</strain>
    </source>
</reference>
<dbReference type="Proteomes" id="UP001500433">
    <property type="component" value="Unassembled WGS sequence"/>
</dbReference>
<organism evidence="1 2">
    <name type="scientific">Flaviramulus aquimarinus</name>
    <dbReference type="NCBI Taxonomy" id="1170456"/>
    <lineage>
        <taxon>Bacteria</taxon>
        <taxon>Pseudomonadati</taxon>
        <taxon>Bacteroidota</taxon>
        <taxon>Flavobacteriia</taxon>
        <taxon>Flavobacteriales</taxon>
        <taxon>Flavobacteriaceae</taxon>
        <taxon>Flaviramulus</taxon>
    </lineage>
</organism>
<evidence type="ECO:0000313" key="1">
    <source>
        <dbReference type="EMBL" id="GAA4890325.1"/>
    </source>
</evidence>
<accession>A0ABP9EZ36</accession>
<evidence type="ECO:0000313" key="2">
    <source>
        <dbReference type="Proteomes" id="UP001500433"/>
    </source>
</evidence>
<dbReference type="RefSeq" id="WP_345273272.1">
    <property type="nucleotide sequence ID" value="NZ_BAABJH010000001.1"/>
</dbReference>
<gene>
    <name evidence="1" type="ORF">GCM10023311_13150</name>
</gene>
<name>A0ABP9EZ36_9FLAO</name>
<sequence length="101" mass="12131">MKFKELIEELKSVSDRGVFTRGKIDWWLLKHEDRYNSLSSDFDLLKIEFPKADIDGHKLLTRESEFLKLYNKLLEVSEKHRNGNNYQELIDLNNIIKDIQY</sequence>
<protein>
    <submittedName>
        <fullName evidence="1">Uncharacterized protein</fullName>
    </submittedName>
</protein>
<dbReference type="EMBL" id="BAABJH010000001">
    <property type="protein sequence ID" value="GAA4890325.1"/>
    <property type="molecule type" value="Genomic_DNA"/>
</dbReference>
<keyword evidence="2" id="KW-1185">Reference proteome</keyword>
<proteinExistence type="predicted"/>